<dbReference type="Pfam" id="PF25917">
    <property type="entry name" value="BSH_RND"/>
    <property type="match status" value="1"/>
</dbReference>
<comment type="similarity">
    <text evidence="2">Belongs to the membrane fusion protein (MFP) (TC 8.A.1) family.</text>
</comment>
<dbReference type="Pfam" id="PF25876">
    <property type="entry name" value="HH_MFP_RND"/>
    <property type="match status" value="1"/>
</dbReference>
<evidence type="ECO:0000256" key="2">
    <source>
        <dbReference type="ARBA" id="ARBA00009477"/>
    </source>
</evidence>
<dbReference type="OrthoDB" id="9800613at2"/>
<feature type="domain" description="Multidrug resistance protein MdtA-like C-terminal permuted SH3" evidence="7">
    <location>
        <begin position="311"/>
        <end position="369"/>
    </location>
</feature>
<feature type="domain" description="Multidrug resistance protein MdtA-like beta-barrel" evidence="6">
    <location>
        <begin position="216"/>
        <end position="301"/>
    </location>
</feature>
<comment type="caution">
    <text evidence="8">The sequence shown here is derived from an EMBL/GenBank/DDBJ whole genome shotgun (WGS) entry which is preliminary data.</text>
</comment>
<feature type="domain" description="Multidrug resistance protein MdtA-like barrel-sandwich hybrid" evidence="5">
    <location>
        <begin position="71"/>
        <end position="202"/>
    </location>
</feature>
<gene>
    <name evidence="8" type="ORF">GAB14E_1523</name>
</gene>
<organism evidence="8 9">
    <name type="scientific">Colwellia psychrerythraea</name>
    <name type="common">Vibrio psychroerythus</name>
    <dbReference type="NCBI Taxonomy" id="28229"/>
    <lineage>
        <taxon>Bacteria</taxon>
        <taxon>Pseudomonadati</taxon>
        <taxon>Pseudomonadota</taxon>
        <taxon>Gammaproteobacteria</taxon>
        <taxon>Alteromonadales</taxon>
        <taxon>Colwelliaceae</taxon>
        <taxon>Colwellia</taxon>
    </lineage>
</organism>
<dbReference type="Gene3D" id="1.10.287.470">
    <property type="entry name" value="Helix hairpin bin"/>
    <property type="match status" value="1"/>
</dbReference>
<evidence type="ECO:0000259" key="7">
    <source>
        <dbReference type="Pfam" id="PF25967"/>
    </source>
</evidence>
<dbReference type="Gene3D" id="2.40.50.100">
    <property type="match status" value="1"/>
</dbReference>
<dbReference type="Gene3D" id="2.40.420.20">
    <property type="match status" value="1"/>
</dbReference>
<evidence type="ECO:0000313" key="9">
    <source>
        <dbReference type="Proteomes" id="UP000029868"/>
    </source>
</evidence>
<evidence type="ECO:0000259" key="6">
    <source>
        <dbReference type="Pfam" id="PF25944"/>
    </source>
</evidence>
<dbReference type="RefSeq" id="WP_033080808.1">
    <property type="nucleotide sequence ID" value="NZ_JQEC01000004.1"/>
</dbReference>
<dbReference type="PANTHER" id="PTHR30158">
    <property type="entry name" value="ACRA/E-RELATED COMPONENT OF DRUG EFFLUX TRANSPORTER"/>
    <property type="match status" value="1"/>
</dbReference>
<evidence type="ECO:0000259" key="4">
    <source>
        <dbReference type="Pfam" id="PF25876"/>
    </source>
</evidence>
<dbReference type="InterPro" id="IPR058625">
    <property type="entry name" value="MdtA-like_BSH"/>
</dbReference>
<dbReference type="Proteomes" id="UP000029868">
    <property type="component" value="Unassembled WGS sequence"/>
</dbReference>
<accession>A0A099L3P4</accession>
<dbReference type="Gene3D" id="2.40.30.170">
    <property type="match status" value="1"/>
</dbReference>
<protein>
    <submittedName>
        <fullName evidence="8">Efflux transporter, RND family, MFP subunit</fullName>
    </submittedName>
</protein>
<dbReference type="InterPro" id="IPR058626">
    <property type="entry name" value="MdtA-like_b-barrel"/>
</dbReference>
<dbReference type="GO" id="GO:0005886">
    <property type="term" value="C:plasma membrane"/>
    <property type="evidence" value="ECO:0007669"/>
    <property type="project" value="UniProtKB-SubCell"/>
</dbReference>
<dbReference type="GO" id="GO:0046677">
    <property type="term" value="P:response to antibiotic"/>
    <property type="evidence" value="ECO:0007669"/>
    <property type="project" value="TreeGrafter"/>
</dbReference>
<dbReference type="EMBL" id="JQEC01000004">
    <property type="protein sequence ID" value="KGJ97055.1"/>
    <property type="molecule type" value="Genomic_DNA"/>
</dbReference>
<sequence>MLKRLFKPSSNSHLTTSKVIFFGLLSLTLTACGKEAVKVKPPAPAVSIYSIKAQPIGGYREFVARTEAFKEADLRARVEGELIERHFREGSNVEKGQVLLKIDPAAYHAALSAAKADLSSRISGEENAKRNLKRANDLIDDGYISQSDYDRLTTEESQAKSAVKAAQASLEKAELDLSYTTITAPFSGRIGKVNYNVGNIVGPTSSPLATLTISNPIFVSFQVEESFYISYLQEHQGARTAKEAEFDLSLRLPNNTEYPEKGQLNFSDTKIAQGMGTVELRTVFPNPHNIILPGLFVTLIVETLDKEEMALIPQAAVQENQQGKFVLVVGKDNKVKQRHVTLGRRINAMWVVEQGVAIGEQVIVEGLQKVRAGVEVNGVIKHVDPLTGTISDINDKATNSAKANDANISPSAVVDK</sequence>
<evidence type="ECO:0000256" key="1">
    <source>
        <dbReference type="ARBA" id="ARBA00004519"/>
    </source>
</evidence>
<dbReference type="SUPFAM" id="SSF111369">
    <property type="entry name" value="HlyD-like secretion proteins"/>
    <property type="match status" value="1"/>
</dbReference>
<dbReference type="Pfam" id="PF25967">
    <property type="entry name" value="RND-MFP_C"/>
    <property type="match status" value="1"/>
</dbReference>
<comment type="subcellular location">
    <subcellularLocation>
        <location evidence="1">Cell inner membrane</location>
        <topology evidence="1">Lipid-anchor</topology>
    </subcellularLocation>
</comment>
<evidence type="ECO:0000259" key="5">
    <source>
        <dbReference type="Pfam" id="PF25917"/>
    </source>
</evidence>
<dbReference type="AlphaFoldDB" id="A0A099L3P4"/>
<feature type="coiled-coil region" evidence="3">
    <location>
        <begin position="115"/>
        <end position="176"/>
    </location>
</feature>
<dbReference type="PATRIC" id="fig|28229.3.peg.685"/>
<evidence type="ECO:0000256" key="3">
    <source>
        <dbReference type="SAM" id="Coils"/>
    </source>
</evidence>
<dbReference type="InterPro" id="IPR006143">
    <property type="entry name" value="RND_pump_MFP"/>
</dbReference>
<dbReference type="NCBIfam" id="TIGR01730">
    <property type="entry name" value="RND_mfp"/>
    <property type="match status" value="1"/>
</dbReference>
<reference evidence="8 9" key="1">
    <citation type="submission" date="2014-08" db="EMBL/GenBank/DDBJ databases">
        <title>Genomic and Phenotypic Diversity of Colwellia psychrerythraea strains from Disparate Marine Basins.</title>
        <authorList>
            <person name="Techtmann S.M."/>
            <person name="Stelling S.C."/>
            <person name="Utturkar S.M."/>
            <person name="Alshibli N."/>
            <person name="Harris A."/>
            <person name="Brown S.D."/>
            <person name="Hazen T.C."/>
        </authorList>
    </citation>
    <scope>NUCLEOTIDE SEQUENCE [LARGE SCALE GENOMIC DNA]</scope>
    <source>
        <strain evidence="8 9">GAB14E</strain>
    </source>
</reference>
<dbReference type="InterPro" id="IPR058624">
    <property type="entry name" value="MdtA-like_HH"/>
</dbReference>
<proteinExistence type="inferred from homology"/>
<dbReference type="PROSITE" id="PS51257">
    <property type="entry name" value="PROKAR_LIPOPROTEIN"/>
    <property type="match status" value="1"/>
</dbReference>
<keyword evidence="3" id="KW-0175">Coiled coil</keyword>
<dbReference type="FunFam" id="2.40.420.20:FF:000001">
    <property type="entry name" value="Efflux RND transporter periplasmic adaptor subunit"/>
    <property type="match status" value="1"/>
</dbReference>
<evidence type="ECO:0000313" key="8">
    <source>
        <dbReference type="EMBL" id="KGJ97055.1"/>
    </source>
</evidence>
<feature type="domain" description="Multidrug resistance protein MdtA-like alpha-helical hairpin" evidence="4">
    <location>
        <begin position="111"/>
        <end position="180"/>
    </location>
</feature>
<name>A0A099L3P4_COLPS</name>
<dbReference type="GO" id="GO:0022857">
    <property type="term" value="F:transmembrane transporter activity"/>
    <property type="evidence" value="ECO:0007669"/>
    <property type="project" value="InterPro"/>
</dbReference>
<dbReference type="InterPro" id="IPR058627">
    <property type="entry name" value="MdtA-like_C"/>
</dbReference>
<dbReference type="Pfam" id="PF25944">
    <property type="entry name" value="Beta-barrel_RND"/>
    <property type="match status" value="1"/>
</dbReference>